<evidence type="ECO:0000256" key="1">
    <source>
        <dbReference type="SAM" id="MobiDB-lite"/>
    </source>
</evidence>
<comment type="caution">
    <text evidence="2">The sequence shown here is derived from an EMBL/GenBank/DDBJ whole genome shotgun (WGS) entry which is preliminary data.</text>
</comment>
<evidence type="ECO:0000313" key="3">
    <source>
        <dbReference type="Proteomes" id="UP001341840"/>
    </source>
</evidence>
<dbReference type="EMBL" id="JASCZI010241683">
    <property type="protein sequence ID" value="MED6204691.1"/>
    <property type="molecule type" value="Genomic_DNA"/>
</dbReference>
<accession>A0ABU6Y451</accession>
<reference evidence="2 3" key="1">
    <citation type="journal article" date="2023" name="Plants (Basel)">
        <title>Bridging the Gap: Combining Genomics and Transcriptomics Approaches to Understand Stylosanthes scabra, an Orphan Legume from the Brazilian Caatinga.</title>
        <authorList>
            <person name="Ferreira-Neto J.R.C."/>
            <person name="da Silva M.D."/>
            <person name="Binneck E."/>
            <person name="de Melo N.F."/>
            <person name="da Silva R.H."/>
            <person name="de Melo A.L.T.M."/>
            <person name="Pandolfi V."/>
            <person name="Bustamante F.O."/>
            <person name="Brasileiro-Vidal A.C."/>
            <person name="Benko-Iseppon A.M."/>
        </authorList>
    </citation>
    <scope>NUCLEOTIDE SEQUENCE [LARGE SCALE GENOMIC DNA]</scope>
    <source>
        <tissue evidence="2">Leaves</tissue>
    </source>
</reference>
<protein>
    <submittedName>
        <fullName evidence="2">Uncharacterized protein</fullName>
    </submittedName>
</protein>
<organism evidence="2 3">
    <name type="scientific">Stylosanthes scabra</name>
    <dbReference type="NCBI Taxonomy" id="79078"/>
    <lineage>
        <taxon>Eukaryota</taxon>
        <taxon>Viridiplantae</taxon>
        <taxon>Streptophyta</taxon>
        <taxon>Embryophyta</taxon>
        <taxon>Tracheophyta</taxon>
        <taxon>Spermatophyta</taxon>
        <taxon>Magnoliopsida</taxon>
        <taxon>eudicotyledons</taxon>
        <taxon>Gunneridae</taxon>
        <taxon>Pentapetalae</taxon>
        <taxon>rosids</taxon>
        <taxon>fabids</taxon>
        <taxon>Fabales</taxon>
        <taxon>Fabaceae</taxon>
        <taxon>Papilionoideae</taxon>
        <taxon>50 kb inversion clade</taxon>
        <taxon>dalbergioids sensu lato</taxon>
        <taxon>Dalbergieae</taxon>
        <taxon>Pterocarpus clade</taxon>
        <taxon>Stylosanthes</taxon>
    </lineage>
</organism>
<gene>
    <name evidence="2" type="ORF">PIB30_011374</name>
</gene>
<keyword evidence="3" id="KW-1185">Reference proteome</keyword>
<evidence type="ECO:0000313" key="2">
    <source>
        <dbReference type="EMBL" id="MED6204691.1"/>
    </source>
</evidence>
<feature type="region of interest" description="Disordered" evidence="1">
    <location>
        <begin position="142"/>
        <end position="183"/>
    </location>
</feature>
<name>A0ABU6Y451_9FABA</name>
<dbReference type="Proteomes" id="UP001341840">
    <property type="component" value="Unassembled WGS sequence"/>
</dbReference>
<sequence>MASLMRTHRLQQWPPRFVAIFSFLSLSPATSALNSACYILKHLSAHIKASCRTGNSSKHSFIKHALLIYVLMTRGWVNLPRMMRDILLVRHTKHPRNLLPYPVFISRLARRYEVLEFPNDAFYTMRDVDMYIPFDDWRGQRVRGPVRPRRQPPPQDQPAEQLPQPETSATPSAPRLSLPCMIS</sequence>
<feature type="compositionally biased region" description="Low complexity" evidence="1">
    <location>
        <begin position="157"/>
        <end position="166"/>
    </location>
</feature>
<proteinExistence type="predicted"/>